<gene>
    <name evidence="1" type="ORF">IAD17_02040</name>
</gene>
<accession>A0A9D1HW76</accession>
<evidence type="ECO:0000313" key="2">
    <source>
        <dbReference type="Proteomes" id="UP000824078"/>
    </source>
</evidence>
<dbReference type="Proteomes" id="UP000824078">
    <property type="component" value="Unassembled WGS sequence"/>
</dbReference>
<organism evidence="1 2">
    <name type="scientific">Candidatus Coprovicinus avistercoris</name>
    <dbReference type="NCBI Taxonomy" id="2840754"/>
    <lineage>
        <taxon>Bacteria</taxon>
        <taxon>Bacillati</taxon>
        <taxon>Actinomycetota</taxon>
        <taxon>Coriobacteriia</taxon>
        <taxon>Coriobacteriales</taxon>
        <taxon>Coriobacteriaceae</taxon>
        <taxon>Coriobacteriaceae incertae sedis</taxon>
        <taxon>Candidatus Coprovicinus</taxon>
    </lineage>
</organism>
<proteinExistence type="predicted"/>
<dbReference type="AlphaFoldDB" id="A0A9D1HW76"/>
<dbReference type="EMBL" id="DVMQ01000006">
    <property type="protein sequence ID" value="HIU23689.1"/>
    <property type="molecule type" value="Genomic_DNA"/>
</dbReference>
<reference evidence="1" key="1">
    <citation type="submission" date="2020-10" db="EMBL/GenBank/DDBJ databases">
        <authorList>
            <person name="Gilroy R."/>
        </authorList>
    </citation>
    <scope>NUCLEOTIDE SEQUENCE</scope>
    <source>
        <strain evidence="1">ChiHjej12B11-29160</strain>
    </source>
</reference>
<reference evidence="1" key="2">
    <citation type="journal article" date="2021" name="PeerJ">
        <title>Extensive microbial diversity within the chicken gut microbiome revealed by metagenomics and culture.</title>
        <authorList>
            <person name="Gilroy R."/>
            <person name="Ravi A."/>
            <person name="Getino M."/>
            <person name="Pursley I."/>
            <person name="Horton D.L."/>
            <person name="Alikhan N.F."/>
            <person name="Baker D."/>
            <person name="Gharbi K."/>
            <person name="Hall N."/>
            <person name="Watson M."/>
            <person name="Adriaenssens E.M."/>
            <person name="Foster-Nyarko E."/>
            <person name="Jarju S."/>
            <person name="Secka A."/>
            <person name="Antonio M."/>
            <person name="Oren A."/>
            <person name="Chaudhuri R.R."/>
            <person name="La Ragione R."/>
            <person name="Hildebrand F."/>
            <person name="Pallen M.J."/>
        </authorList>
    </citation>
    <scope>NUCLEOTIDE SEQUENCE</scope>
    <source>
        <strain evidence="1">ChiHjej12B11-29160</strain>
    </source>
</reference>
<comment type="caution">
    <text evidence="1">The sequence shown here is derived from an EMBL/GenBank/DDBJ whole genome shotgun (WGS) entry which is preliminary data.</text>
</comment>
<sequence>MFFNIGGKLNSPLRLEDARFSAEDLFGILGGYDSCMLTAGTGFLSYDDEKLASSVQTWRKKTVSRMRGTGLFDDDGQEAEVLSHALLPILQPKIAISNASPGGAASAGLFVGQDGWTALKKDKGFLGGWAILPFDVNQDFSEVCSSVFDTAKVERSAFEDSGYIRDSERDTLTDAVNSGDLEALKSIAWLRNISADALQDLSDAYGASLGKKPKAFELWTTHTEGCEFEPVGGVRTPFPSSGYRKTSQVTVIPAKGFYMKIASAPCEGDPFTFEFDDELCRARTFCQVGFVREGNLFKEAFAIPEWYPKDALSIDDETWIPTKH</sequence>
<protein>
    <submittedName>
        <fullName evidence="1">Uncharacterized protein</fullName>
    </submittedName>
</protein>
<evidence type="ECO:0000313" key="1">
    <source>
        <dbReference type="EMBL" id="HIU23689.1"/>
    </source>
</evidence>
<name>A0A9D1HW76_9ACTN</name>